<dbReference type="InterPro" id="IPR041504">
    <property type="entry name" value="AidB_N"/>
</dbReference>
<name>A0ABY3XA46_9GAMM</name>
<protein>
    <recommendedName>
        <fullName evidence="1">Adaptive response protein AidB N-terminal domain-containing protein</fullName>
    </recommendedName>
</protein>
<organism evidence="2 3">
    <name type="scientific">Ignatzschineria rhizosphaerae</name>
    <dbReference type="NCBI Taxonomy" id="2923279"/>
    <lineage>
        <taxon>Bacteria</taxon>
        <taxon>Pseudomonadati</taxon>
        <taxon>Pseudomonadota</taxon>
        <taxon>Gammaproteobacteria</taxon>
        <taxon>Cardiobacteriales</taxon>
        <taxon>Ignatzschineriaceae</taxon>
        <taxon>Ignatzschineria</taxon>
    </lineage>
</organism>
<keyword evidence="3" id="KW-1185">Reference proteome</keyword>
<dbReference type="Proteomes" id="UP000829542">
    <property type="component" value="Chromosome"/>
</dbReference>
<evidence type="ECO:0000259" key="1">
    <source>
        <dbReference type="Pfam" id="PF18158"/>
    </source>
</evidence>
<gene>
    <name evidence="2" type="ORF">MMG00_03015</name>
</gene>
<evidence type="ECO:0000313" key="3">
    <source>
        <dbReference type="Proteomes" id="UP000829542"/>
    </source>
</evidence>
<accession>A0ABY3XA46</accession>
<dbReference type="EMBL" id="CP093379">
    <property type="protein sequence ID" value="UNM96843.1"/>
    <property type="molecule type" value="Genomic_DNA"/>
</dbReference>
<dbReference type="Pfam" id="PF18158">
    <property type="entry name" value="AidB_N"/>
    <property type="match status" value="1"/>
</dbReference>
<dbReference type="RefSeq" id="WP_242151222.1">
    <property type="nucleotide sequence ID" value="NZ_CP093379.1"/>
</dbReference>
<proteinExistence type="predicted"/>
<evidence type="ECO:0000313" key="2">
    <source>
        <dbReference type="EMBL" id="UNM96843.1"/>
    </source>
</evidence>
<feature type="domain" description="Adaptive response protein AidB N-terminal" evidence="1">
    <location>
        <begin position="13"/>
        <end position="91"/>
    </location>
</feature>
<sequence>MAMLNESQMVDIPDRHGANVYDEDPGLQALLKIYLEQNLLTHLTPTFQDLGRAVGNELDELALVADKNPPVLQLRNRQGLDEQKVIKHPAFIALDVGFYRVVYSIRRKYCYEYPSKNKINAVSSRRDLAITSSRKIYRNLSS</sequence>
<reference evidence="2 3" key="1">
    <citation type="submission" date="2022-03" db="EMBL/GenBank/DDBJ databases">
        <title>Ignatzschineria rhizosphaerae HR5S32.</title>
        <authorList>
            <person name="Sun J.Q."/>
            <person name="Feng J.Y."/>
        </authorList>
    </citation>
    <scope>NUCLEOTIDE SEQUENCE [LARGE SCALE GENOMIC DNA]</scope>
    <source>
        <strain evidence="2 3">HR5S32</strain>
    </source>
</reference>